<evidence type="ECO:0000256" key="2">
    <source>
        <dbReference type="HAMAP-Rule" id="MF_00772"/>
    </source>
</evidence>
<comment type="similarity">
    <text evidence="2">Belongs to the MGMT family.</text>
</comment>
<evidence type="ECO:0000259" key="3">
    <source>
        <dbReference type="Pfam" id="PF01035"/>
    </source>
</evidence>
<keyword evidence="2" id="KW-0234">DNA repair</keyword>
<dbReference type="HAMAP" id="MF_00772">
    <property type="entry name" value="OGT"/>
    <property type="match status" value="1"/>
</dbReference>
<evidence type="ECO:0000259" key="4">
    <source>
        <dbReference type="Pfam" id="PF02870"/>
    </source>
</evidence>
<keyword evidence="6" id="KW-1185">Reference proteome</keyword>
<keyword evidence="2 5" id="KW-0808">Transferase</keyword>
<feature type="active site" description="Nucleophile; methyl group acceptor" evidence="2">
    <location>
        <position position="130"/>
    </location>
</feature>
<protein>
    <recommendedName>
        <fullName evidence="2">Methylated-DNA--protein-cysteine methyltransferase</fullName>
        <ecNumber evidence="2">2.1.1.63</ecNumber>
    </recommendedName>
    <alternativeName>
        <fullName evidence="2">6-O-methylguanine-DNA methyltransferase</fullName>
        <shortName evidence="2">MGMT</shortName>
    </alternativeName>
    <alternativeName>
        <fullName evidence="2">O-6-methylguanine-DNA-alkyltransferase</fullName>
    </alternativeName>
</protein>
<proteinExistence type="inferred from homology"/>
<dbReference type="InterPro" id="IPR036631">
    <property type="entry name" value="MGMT_N_sf"/>
</dbReference>
<dbReference type="Gene3D" id="1.10.10.10">
    <property type="entry name" value="Winged helix-like DNA-binding domain superfamily/Winged helix DNA-binding domain"/>
    <property type="match status" value="1"/>
</dbReference>
<evidence type="ECO:0000256" key="1">
    <source>
        <dbReference type="ARBA" id="ARBA00022763"/>
    </source>
</evidence>
<dbReference type="NCBIfam" id="TIGR00589">
    <property type="entry name" value="ogt"/>
    <property type="match status" value="1"/>
</dbReference>
<dbReference type="EC" id="2.1.1.63" evidence="2"/>
<keyword evidence="2 5" id="KW-0489">Methyltransferase</keyword>
<dbReference type="CDD" id="cd06445">
    <property type="entry name" value="ATase"/>
    <property type="match status" value="1"/>
</dbReference>
<dbReference type="RefSeq" id="WP_380533393.1">
    <property type="nucleotide sequence ID" value="NZ_JBHFAB010000004.1"/>
</dbReference>
<dbReference type="InterPro" id="IPR036217">
    <property type="entry name" value="MethylDNA_cys_MeTrfase_DNAb"/>
</dbReference>
<evidence type="ECO:0000313" key="6">
    <source>
        <dbReference type="Proteomes" id="UP001592531"/>
    </source>
</evidence>
<name>A0ABV6VRH8_9ACTN</name>
<reference evidence="5 6" key="1">
    <citation type="submission" date="2024-09" db="EMBL/GenBank/DDBJ databases">
        <authorList>
            <person name="Lee S.D."/>
        </authorList>
    </citation>
    <scope>NUCLEOTIDE SEQUENCE [LARGE SCALE GENOMIC DNA]</scope>
    <source>
        <strain evidence="5 6">N8-3</strain>
    </source>
</reference>
<evidence type="ECO:0000313" key="5">
    <source>
        <dbReference type="EMBL" id="MFC1416273.1"/>
    </source>
</evidence>
<comment type="miscellaneous">
    <text evidence="2">This enzyme catalyzes only one turnover and therefore is not strictly catalytic. According to one definition, an enzyme is a biocatalyst that acts repeatedly and over many reaction cycles.</text>
</comment>
<dbReference type="Gene3D" id="3.30.160.70">
    <property type="entry name" value="Methylated DNA-protein cysteine methyltransferase domain"/>
    <property type="match status" value="1"/>
</dbReference>
<dbReference type="InterPro" id="IPR036388">
    <property type="entry name" value="WH-like_DNA-bd_sf"/>
</dbReference>
<sequence>MTRYTTMDSPLGVLLLVADEDGALTAVLAPDTKGQVNRPDPAWTEDPAPFAAAVEQLTAYFEGELEEFDLPLAPRGSEFRRQVWDALDGIPYGSTVSYGALAAAAGQSPTAVRAVAGAIGANPLLIVRPCHRVVGANGALTGFAAGLDAKRLLLRLESADTALFS</sequence>
<dbReference type="InterPro" id="IPR023546">
    <property type="entry name" value="MGMT"/>
</dbReference>
<comment type="catalytic activity">
    <reaction evidence="2">
        <text>a 4-O-methyl-thymidine in DNA + L-cysteinyl-[protein] = a thymidine in DNA + S-methyl-L-cysteinyl-[protein]</text>
        <dbReference type="Rhea" id="RHEA:53428"/>
        <dbReference type="Rhea" id="RHEA-COMP:10131"/>
        <dbReference type="Rhea" id="RHEA-COMP:10132"/>
        <dbReference type="Rhea" id="RHEA-COMP:13555"/>
        <dbReference type="Rhea" id="RHEA-COMP:13556"/>
        <dbReference type="ChEBI" id="CHEBI:29950"/>
        <dbReference type="ChEBI" id="CHEBI:82612"/>
        <dbReference type="ChEBI" id="CHEBI:137386"/>
        <dbReference type="ChEBI" id="CHEBI:137387"/>
        <dbReference type="EC" id="2.1.1.63"/>
    </reaction>
</comment>
<dbReference type="InterPro" id="IPR014048">
    <property type="entry name" value="MethylDNA_cys_MeTrfase_DNA-bd"/>
</dbReference>
<dbReference type="InterPro" id="IPR008332">
    <property type="entry name" value="MethylG_MeTrfase_N"/>
</dbReference>
<accession>A0ABV6VRH8</accession>
<dbReference type="Pfam" id="PF02870">
    <property type="entry name" value="Methyltransf_1N"/>
    <property type="match status" value="1"/>
</dbReference>
<dbReference type="EMBL" id="JBHFAB010000004">
    <property type="protein sequence ID" value="MFC1416273.1"/>
    <property type="molecule type" value="Genomic_DNA"/>
</dbReference>
<keyword evidence="2" id="KW-0963">Cytoplasm</keyword>
<dbReference type="PANTHER" id="PTHR10815:SF5">
    <property type="entry name" value="METHYLATED-DNA--PROTEIN-CYSTEINE METHYLTRANSFERASE"/>
    <property type="match status" value="1"/>
</dbReference>
<feature type="domain" description="Methylguanine DNA methyltransferase ribonuclease-like" evidence="4">
    <location>
        <begin position="3"/>
        <end position="74"/>
    </location>
</feature>
<keyword evidence="1 2" id="KW-0227">DNA damage</keyword>
<comment type="caution">
    <text evidence="5">The sequence shown here is derived from an EMBL/GenBank/DDBJ whole genome shotgun (WGS) entry which is preliminary data.</text>
</comment>
<dbReference type="GO" id="GO:0032259">
    <property type="term" value="P:methylation"/>
    <property type="evidence" value="ECO:0007669"/>
    <property type="project" value="UniProtKB-KW"/>
</dbReference>
<dbReference type="Pfam" id="PF01035">
    <property type="entry name" value="DNA_binding_1"/>
    <property type="match status" value="1"/>
</dbReference>
<dbReference type="SUPFAM" id="SSF53155">
    <property type="entry name" value="Methylated DNA-protein cysteine methyltransferase domain"/>
    <property type="match status" value="1"/>
</dbReference>
<comment type="subcellular location">
    <subcellularLocation>
        <location evidence="2">Cytoplasm</location>
    </subcellularLocation>
</comment>
<comment type="catalytic activity">
    <reaction evidence="2">
        <text>a 6-O-methyl-2'-deoxyguanosine in DNA + L-cysteinyl-[protein] = S-methyl-L-cysteinyl-[protein] + a 2'-deoxyguanosine in DNA</text>
        <dbReference type="Rhea" id="RHEA:24000"/>
        <dbReference type="Rhea" id="RHEA-COMP:10131"/>
        <dbReference type="Rhea" id="RHEA-COMP:10132"/>
        <dbReference type="Rhea" id="RHEA-COMP:11367"/>
        <dbReference type="Rhea" id="RHEA-COMP:11368"/>
        <dbReference type="ChEBI" id="CHEBI:29950"/>
        <dbReference type="ChEBI" id="CHEBI:82612"/>
        <dbReference type="ChEBI" id="CHEBI:85445"/>
        <dbReference type="ChEBI" id="CHEBI:85448"/>
        <dbReference type="EC" id="2.1.1.63"/>
    </reaction>
</comment>
<dbReference type="SUPFAM" id="SSF46767">
    <property type="entry name" value="Methylated DNA-protein cysteine methyltransferase, C-terminal domain"/>
    <property type="match status" value="1"/>
</dbReference>
<organism evidence="5 6">
    <name type="scientific">Streptacidiphilus cavernicola</name>
    <dbReference type="NCBI Taxonomy" id="3342716"/>
    <lineage>
        <taxon>Bacteria</taxon>
        <taxon>Bacillati</taxon>
        <taxon>Actinomycetota</taxon>
        <taxon>Actinomycetes</taxon>
        <taxon>Kitasatosporales</taxon>
        <taxon>Streptomycetaceae</taxon>
        <taxon>Streptacidiphilus</taxon>
    </lineage>
</organism>
<comment type="function">
    <text evidence="2">Involved in the cellular defense against the biological effects of O6-methylguanine (O6-MeG) and O4-methylthymine (O4-MeT) in DNA. Repairs the methylated nucleobase in DNA by stoichiometrically transferring the methyl group to a cysteine residue in the enzyme. This is a suicide reaction: the enzyme is irreversibly inactivated.</text>
</comment>
<dbReference type="PANTHER" id="PTHR10815">
    <property type="entry name" value="METHYLATED-DNA--PROTEIN-CYSTEINE METHYLTRANSFERASE"/>
    <property type="match status" value="1"/>
</dbReference>
<feature type="domain" description="Methylated-DNA-[protein]-cysteine S-methyltransferase DNA binding" evidence="3">
    <location>
        <begin position="78"/>
        <end position="158"/>
    </location>
</feature>
<dbReference type="Proteomes" id="UP001592531">
    <property type="component" value="Unassembled WGS sequence"/>
</dbReference>
<gene>
    <name evidence="5" type="ORF">ACEZDE_06405</name>
</gene>
<dbReference type="GO" id="GO:0003908">
    <property type="term" value="F:methylated-DNA-[protein]-cysteine S-methyltransferase activity"/>
    <property type="evidence" value="ECO:0007669"/>
    <property type="project" value="UniProtKB-EC"/>
</dbReference>